<dbReference type="PANTHER" id="PTHR48169">
    <property type="entry name" value="DED DOMAIN-CONTAINING PROTEIN"/>
    <property type="match status" value="1"/>
</dbReference>
<evidence type="ECO:0000313" key="4">
    <source>
        <dbReference type="EMBL" id="KAL3869922.1"/>
    </source>
</evidence>
<feature type="domain" description="Peptidase C14A caspase catalytic" evidence="3">
    <location>
        <begin position="18"/>
        <end position="275"/>
    </location>
</feature>
<dbReference type="Gene3D" id="3.40.50.1460">
    <property type="match status" value="1"/>
</dbReference>
<dbReference type="Proteomes" id="UP001634394">
    <property type="component" value="Unassembled WGS sequence"/>
</dbReference>
<keyword evidence="5" id="KW-1185">Reference proteome</keyword>
<dbReference type="InterPro" id="IPR015917">
    <property type="entry name" value="Pept_C14A"/>
</dbReference>
<evidence type="ECO:0000256" key="2">
    <source>
        <dbReference type="ARBA" id="ARBA00022703"/>
    </source>
</evidence>
<keyword evidence="2" id="KW-0053">Apoptosis</keyword>
<proteinExistence type="inferred from homology"/>
<reference evidence="4 5" key="1">
    <citation type="submission" date="2024-11" db="EMBL/GenBank/DDBJ databases">
        <title>Chromosome-level genome assembly of the freshwater bivalve Anodonta woodiana.</title>
        <authorList>
            <person name="Chen X."/>
        </authorList>
    </citation>
    <scope>NUCLEOTIDE SEQUENCE [LARGE SCALE GENOMIC DNA]</scope>
    <source>
        <strain evidence="4">MN2024</strain>
        <tissue evidence="4">Gills</tissue>
    </source>
</reference>
<name>A0ABD3W7R4_SINWO</name>
<evidence type="ECO:0000256" key="1">
    <source>
        <dbReference type="ARBA" id="ARBA00010134"/>
    </source>
</evidence>
<dbReference type="InterPro" id="IPR029030">
    <property type="entry name" value="Caspase-like_dom_sf"/>
</dbReference>
<sequence>MGTIPISSITVDDHESGKYKWNKKQCKVFLLYCNQSPVRLTNVPSERKTSEFEISNLKERLKLWLGKDVVKFKDFHNFGTELKNKLCEEIANAAENEKYDCFIFIVLTIGVQDRLFCWDGEISITDILEAVKKEPSMALKPKVFFIQCSDESLAEKPVITKAGAVPSVSEKYRTISIPREADVFILQCILPESLFPVNDEINECIFVTALMETMEKAKTQLDIHQLSIQVIAAVNERLQREHNKSKEDNKETVDFNSLPVPEVTSTLTKALYFPFQSQC</sequence>
<comment type="caution">
    <text evidence="4">The sequence shown here is derived from an EMBL/GenBank/DDBJ whole genome shotgun (WGS) entry which is preliminary data.</text>
</comment>
<evidence type="ECO:0000313" key="5">
    <source>
        <dbReference type="Proteomes" id="UP001634394"/>
    </source>
</evidence>
<dbReference type="GO" id="GO:0006915">
    <property type="term" value="P:apoptotic process"/>
    <property type="evidence" value="ECO:0007669"/>
    <property type="project" value="UniProtKB-KW"/>
</dbReference>
<dbReference type="Pfam" id="PF00656">
    <property type="entry name" value="Peptidase_C14"/>
    <property type="match status" value="1"/>
</dbReference>
<dbReference type="GO" id="GO:0043067">
    <property type="term" value="P:regulation of programmed cell death"/>
    <property type="evidence" value="ECO:0007669"/>
    <property type="project" value="UniProtKB-ARBA"/>
</dbReference>
<dbReference type="SMART" id="SM00115">
    <property type="entry name" value="CASc"/>
    <property type="match status" value="1"/>
</dbReference>
<comment type="similarity">
    <text evidence="1">Belongs to the peptidase C14A family.</text>
</comment>
<dbReference type="PANTHER" id="PTHR48169:SF1">
    <property type="entry name" value="ASTROCYTIC PHOSPHOPROTEIN PEA-15"/>
    <property type="match status" value="1"/>
</dbReference>
<evidence type="ECO:0000259" key="3">
    <source>
        <dbReference type="SMART" id="SM00115"/>
    </source>
</evidence>
<dbReference type="InterPro" id="IPR011600">
    <property type="entry name" value="Pept_C14_caspase"/>
</dbReference>
<organism evidence="4 5">
    <name type="scientific">Sinanodonta woodiana</name>
    <name type="common">Chinese pond mussel</name>
    <name type="synonym">Anodonta woodiana</name>
    <dbReference type="NCBI Taxonomy" id="1069815"/>
    <lineage>
        <taxon>Eukaryota</taxon>
        <taxon>Metazoa</taxon>
        <taxon>Spiralia</taxon>
        <taxon>Lophotrochozoa</taxon>
        <taxon>Mollusca</taxon>
        <taxon>Bivalvia</taxon>
        <taxon>Autobranchia</taxon>
        <taxon>Heteroconchia</taxon>
        <taxon>Palaeoheterodonta</taxon>
        <taxon>Unionida</taxon>
        <taxon>Unionoidea</taxon>
        <taxon>Unionidae</taxon>
        <taxon>Unioninae</taxon>
        <taxon>Sinanodonta</taxon>
    </lineage>
</organism>
<gene>
    <name evidence="4" type="ORF">ACJMK2_042544</name>
</gene>
<accession>A0ABD3W7R4</accession>
<dbReference type="EMBL" id="JBJQND010000008">
    <property type="protein sequence ID" value="KAL3869922.1"/>
    <property type="molecule type" value="Genomic_DNA"/>
</dbReference>
<dbReference type="AlphaFoldDB" id="A0ABD3W7R4"/>
<dbReference type="SUPFAM" id="SSF52129">
    <property type="entry name" value="Caspase-like"/>
    <property type="match status" value="1"/>
</dbReference>
<protein>
    <recommendedName>
        <fullName evidence="3">Peptidase C14A caspase catalytic domain-containing protein</fullName>
    </recommendedName>
</protein>